<evidence type="ECO:0000256" key="1">
    <source>
        <dbReference type="ARBA" id="ARBA00023157"/>
    </source>
</evidence>
<dbReference type="Gene3D" id="2.40.10.10">
    <property type="entry name" value="Trypsin-like serine proteases"/>
    <property type="match status" value="1"/>
</dbReference>
<evidence type="ECO:0000313" key="5">
    <source>
        <dbReference type="EMBL" id="KAJ3656342.1"/>
    </source>
</evidence>
<dbReference type="PROSITE" id="PS00134">
    <property type="entry name" value="TRYPSIN_HIS"/>
    <property type="match status" value="1"/>
</dbReference>
<dbReference type="PROSITE" id="PS50240">
    <property type="entry name" value="TRYPSIN_DOM"/>
    <property type="match status" value="1"/>
</dbReference>
<dbReference type="EMBL" id="JALNTZ010000004">
    <property type="protein sequence ID" value="KAJ3656342.1"/>
    <property type="molecule type" value="Genomic_DNA"/>
</dbReference>
<evidence type="ECO:0000259" key="4">
    <source>
        <dbReference type="PROSITE" id="PS50240"/>
    </source>
</evidence>
<evidence type="ECO:0000256" key="2">
    <source>
        <dbReference type="RuleBase" id="RU363034"/>
    </source>
</evidence>
<protein>
    <recommendedName>
        <fullName evidence="4">Peptidase S1 domain-containing protein</fullName>
    </recommendedName>
</protein>
<dbReference type="GO" id="GO:0006508">
    <property type="term" value="P:proteolysis"/>
    <property type="evidence" value="ECO:0007669"/>
    <property type="project" value="UniProtKB-KW"/>
</dbReference>
<reference evidence="5" key="1">
    <citation type="journal article" date="2023" name="G3 (Bethesda)">
        <title>Whole genome assemblies of Zophobas morio and Tenebrio molitor.</title>
        <authorList>
            <person name="Kaur S."/>
            <person name="Stinson S.A."/>
            <person name="diCenzo G.C."/>
        </authorList>
    </citation>
    <scope>NUCLEOTIDE SEQUENCE</scope>
    <source>
        <strain evidence="5">QUZm001</strain>
    </source>
</reference>
<dbReference type="Proteomes" id="UP001168821">
    <property type="component" value="Unassembled WGS sequence"/>
</dbReference>
<keyword evidence="2" id="KW-0645">Protease</keyword>
<dbReference type="InterPro" id="IPR018114">
    <property type="entry name" value="TRYPSIN_HIS"/>
</dbReference>
<name>A0AA38IGP8_9CUCU</name>
<comment type="caution">
    <text evidence="5">The sequence shown here is derived from an EMBL/GenBank/DDBJ whole genome shotgun (WGS) entry which is preliminary data.</text>
</comment>
<dbReference type="Pfam" id="PF00089">
    <property type="entry name" value="Trypsin"/>
    <property type="match status" value="1"/>
</dbReference>
<dbReference type="InterPro" id="IPR009003">
    <property type="entry name" value="Peptidase_S1_PA"/>
</dbReference>
<sequence length="268" mass="28915">MLPSKVTLFAAVALTTLCLCHAGDIHNPRKGRIVGGTVAYPAQFPFMAAITIQTSISRIFCVGVLLNNQWILTAAHCINGAVLITIQIGSNSLSQADSNRLTLATSTYVVHPEFNPETIEHDVGLIKLRLAVDFTDYIRATSYLPSSPIVAYQSVQAVGWGQISDVDVTLSDELRWVLLSAISNEECRLTYGAQITDTMVCASGNYNEGPCLGDSGGPLIHVQDGGRVEIVAVASFVSANGCESADPSGYTRTYPYVNWIRNVTDIWD</sequence>
<accession>A0AA38IGP8</accession>
<dbReference type="CDD" id="cd00190">
    <property type="entry name" value="Tryp_SPc"/>
    <property type="match status" value="1"/>
</dbReference>
<dbReference type="InterPro" id="IPR033116">
    <property type="entry name" value="TRYPSIN_SER"/>
</dbReference>
<dbReference type="FunFam" id="2.40.10.10:FF:000005">
    <property type="entry name" value="Serine protease 37"/>
    <property type="match status" value="1"/>
</dbReference>
<dbReference type="SMART" id="SM00020">
    <property type="entry name" value="Tryp_SPc"/>
    <property type="match status" value="1"/>
</dbReference>
<dbReference type="InterPro" id="IPR051333">
    <property type="entry name" value="CLIP_Serine_Protease"/>
</dbReference>
<evidence type="ECO:0000313" key="6">
    <source>
        <dbReference type="Proteomes" id="UP001168821"/>
    </source>
</evidence>
<dbReference type="PROSITE" id="PS00135">
    <property type="entry name" value="TRYPSIN_SER"/>
    <property type="match status" value="1"/>
</dbReference>
<keyword evidence="1" id="KW-1015">Disulfide bond</keyword>
<dbReference type="GO" id="GO:0004252">
    <property type="term" value="F:serine-type endopeptidase activity"/>
    <property type="evidence" value="ECO:0007669"/>
    <property type="project" value="InterPro"/>
</dbReference>
<feature type="chain" id="PRO_5041403258" description="Peptidase S1 domain-containing protein" evidence="3">
    <location>
        <begin position="23"/>
        <end position="268"/>
    </location>
</feature>
<dbReference type="PRINTS" id="PR00722">
    <property type="entry name" value="CHYMOTRYPSIN"/>
</dbReference>
<dbReference type="AlphaFoldDB" id="A0AA38IGP8"/>
<keyword evidence="2" id="KW-0378">Hydrolase</keyword>
<evidence type="ECO:0000256" key="3">
    <source>
        <dbReference type="SAM" id="SignalP"/>
    </source>
</evidence>
<dbReference type="PANTHER" id="PTHR24260">
    <property type="match status" value="1"/>
</dbReference>
<feature type="signal peptide" evidence="3">
    <location>
        <begin position="1"/>
        <end position="22"/>
    </location>
</feature>
<dbReference type="InterPro" id="IPR001254">
    <property type="entry name" value="Trypsin_dom"/>
</dbReference>
<keyword evidence="6" id="KW-1185">Reference proteome</keyword>
<dbReference type="PANTHER" id="PTHR24260:SF136">
    <property type="entry name" value="GH08193P-RELATED"/>
    <property type="match status" value="1"/>
</dbReference>
<proteinExistence type="predicted"/>
<dbReference type="SUPFAM" id="SSF50494">
    <property type="entry name" value="Trypsin-like serine proteases"/>
    <property type="match status" value="1"/>
</dbReference>
<dbReference type="InterPro" id="IPR001314">
    <property type="entry name" value="Peptidase_S1A"/>
</dbReference>
<feature type="domain" description="Peptidase S1" evidence="4">
    <location>
        <begin position="33"/>
        <end position="265"/>
    </location>
</feature>
<keyword evidence="3" id="KW-0732">Signal</keyword>
<gene>
    <name evidence="5" type="ORF">Zmor_015426</name>
</gene>
<keyword evidence="2" id="KW-0720">Serine protease</keyword>
<organism evidence="5 6">
    <name type="scientific">Zophobas morio</name>
    <dbReference type="NCBI Taxonomy" id="2755281"/>
    <lineage>
        <taxon>Eukaryota</taxon>
        <taxon>Metazoa</taxon>
        <taxon>Ecdysozoa</taxon>
        <taxon>Arthropoda</taxon>
        <taxon>Hexapoda</taxon>
        <taxon>Insecta</taxon>
        <taxon>Pterygota</taxon>
        <taxon>Neoptera</taxon>
        <taxon>Endopterygota</taxon>
        <taxon>Coleoptera</taxon>
        <taxon>Polyphaga</taxon>
        <taxon>Cucujiformia</taxon>
        <taxon>Tenebrionidae</taxon>
        <taxon>Zophobas</taxon>
    </lineage>
</organism>
<dbReference type="InterPro" id="IPR043504">
    <property type="entry name" value="Peptidase_S1_PA_chymotrypsin"/>
</dbReference>